<evidence type="ECO:0000313" key="2">
    <source>
        <dbReference type="Proteomes" id="UP001469553"/>
    </source>
</evidence>
<sequence length="105" mass="11670">MGTTTPVCRDIPTTSSDLRYSGRISSIPEALAQWIFLNTSVTLALMMNESNGESPVSASPRETMTEELGRYLKKVMHQELHYLIIHLASRYLSAASRIPQSSQAQ</sequence>
<reference evidence="1 2" key="1">
    <citation type="submission" date="2021-06" db="EMBL/GenBank/DDBJ databases">
        <authorList>
            <person name="Palmer J.M."/>
        </authorList>
    </citation>
    <scope>NUCLEOTIDE SEQUENCE [LARGE SCALE GENOMIC DNA]</scope>
    <source>
        <strain evidence="1 2">AS_MEX2019</strain>
        <tissue evidence="1">Muscle</tissue>
    </source>
</reference>
<proteinExistence type="predicted"/>
<accession>A0ABV0XNH8</accession>
<dbReference type="Proteomes" id="UP001469553">
    <property type="component" value="Unassembled WGS sequence"/>
</dbReference>
<evidence type="ECO:0000313" key="1">
    <source>
        <dbReference type="EMBL" id="MEQ2283013.1"/>
    </source>
</evidence>
<gene>
    <name evidence="1" type="ORF">AMECASPLE_006749</name>
</gene>
<comment type="caution">
    <text evidence="1">The sequence shown here is derived from an EMBL/GenBank/DDBJ whole genome shotgun (WGS) entry which is preliminary data.</text>
</comment>
<organism evidence="1 2">
    <name type="scientific">Ameca splendens</name>
    <dbReference type="NCBI Taxonomy" id="208324"/>
    <lineage>
        <taxon>Eukaryota</taxon>
        <taxon>Metazoa</taxon>
        <taxon>Chordata</taxon>
        <taxon>Craniata</taxon>
        <taxon>Vertebrata</taxon>
        <taxon>Euteleostomi</taxon>
        <taxon>Actinopterygii</taxon>
        <taxon>Neopterygii</taxon>
        <taxon>Teleostei</taxon>
        <taxon>Neoteleostei</taxon>
        <taxon>Acanthomorphata</taxon>
        <taxon>Ovalentaria</taxon>
        <taxon>Atherinomorphae</taxon>
        <taxon>Cyprinodontiformes</taxon>
        <taxon>Goodeidae</taxon>
        <taxon>Ameca</taxon>
    </lineage>
</organism>
<dbReference type="EMBL" id="JAHRIP010009734">
    <property type="protein sequence ID" value="MEQ2283013.1"/>
    <property type="molecule type" value="Genomic_DNA"/>
</dbReference>
<keyword evidence="2" id="KW-1185">Reference proteome</keyword>
<protein>
    <submittedName>
        <fullName evidence="1">Uncharacterized protein</fullName>
    </submittedName>
</protein>
<name>A0ABV0XNH8_9TELE</name>